<evidence type="ECO:0000313" key="1">
    <source>
        <dbReference type="EMBL" id="SNR56354.1"/>
    </source>
</evidence>
<evidence type="ECO:0000313" key="2">
    <source>
        <dbReference type="Proteomes" id="UP000198403"/>
    </source>
</evidence>
<sequence length="55" mass="5933">MRFRAATRAATWVPPGVADEENTVEPARVQPLREGVGELGDVERVWRLSAAGEAG</sequence>
<proteinExistence type="predicted"/>
<keyword evidence="2" id="KW-1185">Reference proteome</keyword>
<dbReference type="EMBL" id="FZNO01000012">
    <property type="protein sequence ID" value="SNR56354.1"/>
    <property type="molecule type" value="Genomic_DNA"/>
</dbReference>
<organism evidence="1 2">
    <name type="scientific">Blastococcus mobilis</name>
    <dbReference type="NCBI Taxonomy" id="1938746"/>
    <lineage>
        <taxon>Bacteria</taxon>
        <taxon>Bacillati</taxon>
        <taxon>Actinomycetota</taxon>
        <taxon>Actinomycetes</taxon>
        <taxon>Geodermatophilales</taxon>
        <taxon>Geodermatophilaceae</taxon>
        <taxon>Blastococcus</taxon>
    </lineage>
</organism>
<accession>A0A238XDE3</accession>
<protein>
    <submittedName>
        <fullName evidence="1">Uncharacterized protein</fullName>
    </submittedName>
</protein>
<gene>
    <name evidence="1" type="ORF">SAMN06272737_112154</name>
</gene>
<name>A0A238XDE3_9ACTN</name>
<reference evidence="1 2" key="1">
    <citation type="submission" date="2017-06" db="EMBL/GenBank/DDBJ databases">
        <authorList>
            <person name="Kim H.J."/>
            <person name="Triplett B.A."/>
        </authorList>
    </citation>
    <scope>NUCLEOTIDE SEQUENCE [LARGE SCALE GENOMIC DNA]</scope>
    <source>
        <strain evidence="1 2">DSM 44272</strain>
    </source>
</reference>
<dbReference type="Proteomes" id="UP000198403">
    <property type="component" value="Unassembled WGS sequence"/>
</dbReference>
<dbReference type="AlphaFoldDB" id="A0A238XDE3"/>
<dbReference type="RefSeq" id="WP_176445541.1">
    <property type="nucleotide sequence ID" value="NZ_FZNO01000012.1"/>
</dbReference>